<reference evidence="7 8" key="1">
    <citation type="submission" date="2016-10" db="EMBL/GenBank/DDBJ databases">
        <authorList>
            <person name="de Groot N.N."/>
        </authorList>
    </citation>
    <scope>NUCLEOTIDE SEQUENCE [LARGE SCALE GENOMIC DNA]</scope>
    <source>
        <strain evidence="7 8">CPCC 202699</strain>
    </source>
</reference>
<evidence type="ECO:0000313" key="8">
    <source>
        <dbReference type="Proteomes" id="UP000199515"/>
    </source>
</evidence>
<dbReference type="Pfam" id="PF08386">
    <property type="entry name" value="Abhydrolase_4"/>
    <property type="match status" value="1"/>
</dbReference>
<comment type="similarity">
    <text evidence="1">Belongs to the peptidase S33 family.</text>
</comment>
<accession>A0A1H3KAJ5</accession>
<gene>
    <name evidence="7" type="ORF">SAMN05421504_105697</name>
</gene>
<dbReference type="GO" id="GO:0016787">
    <property type="term" value="F:hydrolase activity"/>
    <property type="evidence" value="ECO:0007669"/>
    <property type="project" value="UniProtKB-KW"/>
</dbReference>
<dbReference type="Gene3D" id="3.40.50.1820">
    <property type="entry name" value="alpha/beta hydrolase"/>
    <property type="match status" value="1"/>
</dbReference>
<dbReference type="SUPFAM" id="SSF53474">
    <property type="entry name" value="alpha/beta-Hydrolases"/>
    <property type="match status" value="1"/>
</dbReference>
<evidence type="ECO:0000256" key="4">
    <source>
        <dbReference type="SAM" id="SignalP"/>
    </source>
</evidence>
<evidence type="ECO:0000256" key="1">
    <source>
        <dbReference type="ARBA" id="ARBA00010088"/>
    </source>
</evidence>
<keyword evidence="2" id="KW-0378">Hydrolase</keyword>
<keyword evidence="8" id="KW-1185">Reference proteome</keyword>
<dbReference type="Pfam" id="PF00561">
    <property type="entry name" value="Abhydrolase_1"/>
    <property type="match status" value="1"/>
</dbReference>
<evidence type="ECO:0000259" key="6">
    <source>
        <dbReference type="Pfam" id="PF08386"/>
    </source>
</evidence>
<organism evidence="7 8">
    <name type="scientific">Amycolatopsis xylanica</name>
    <dbReference type="NCBI Taxonomy" id="589385"/>
    <lineage>
        <taxon>Bacteria</taxon>
        <taxon>Bacillati</taxon>
        <taxon>Actinomycetota</taxon>
        <taxon>Actinomycetes</taxon>
        <taxon>Pseudonocardiales</taxon>
        <taxon>Pseudonocardiaceae</taxon>
        <taxon>Amycolatopsis</taxon>
    </lineage>
</organism>
<evidence type="ECO:0000313" key="7">
    <source>
        <dbReference type="EMBL" id="SDY48574.1"/>
    </source>
</evidence>
<evidence type="ECO:0000259" key="5">
    <source>
        <dbReference type="Pfam" id="PF00561"/>
    </source>
</evidence>
<feature type="signal peptide" evidence="4">
    <location>
        <begin position="1"/>
        <end position="26"/>
    </location>
</feature>
<evidence type="ECO:0000256" key="2">
    <source>
        <dbReference type="ARBA" id="ARBA00022801"/>
    </source>
</evidence>
<sequence length="466" mass="51134">MMIKKFLGLALSGLVLLPFAPGVASAETLRWRPCREIAPQWASDDDLSECVMVTVPVDYAEPDGRTFELAVSRIKATGRRDGVILLNPGGPGASGLDMPRSMLRSKAAGLGVHHDLIGFSPRGVGHGECPGDYTPPDPALSEKEKARFEAERDGRKQAECAAADPEFVRNLTTSNIARDMDRIRQALGEKKIGYYGTSWGTALGAHYRTLFDGNVDKMLLDSVMAPAFDLMAIDRGQMTANETHFHEFSAWLARNDDVYHFGTTAPDVTKALLDLRAKQTIDRTRLDYILISLRADWPKAAAKLVKLRDGIPLEPDDDDGGVPLKDWEFTRFQATAVQCNESTGSRDFDTIWRDRLDLIAKLPVSGSHGKYDRRCVGWPFPATPWRLTGGASPLQLVGHTYEAVTPIGWARDMRKQIGGALLTVEDDQHLSLSRIPCAEKALEFFDTGKTSNDSCPGIPTPPALAT</sequence>
<proteinExistence type="inferred from homology"/>
<dbReference type="PANTHER" id="PTHR43248:SF25">
    <property type="entry name" value="AB HYDROLASE-1 DOMAIN-CONTAINING PROTEIN-RELATED"/>
    <property type="match status" value="1"/>
</dbReference>
<keyword evidence="4" id="KW-0732">Signal</keyword>
<evidence type="ECO:0000256" key="3">
    <source>
        <dbReference type="SAM" id="MobiDB-lite"/>
    </source>
</evidence>
<dbReference type="AlphaFoldDB" id="A0A1H3KAJ5"/>
<dbReference type="InterPro" id="IPR000073">
    <property type="entry name" value="AB_hydrolase_1"/>
</dbReference>
<dbReference type="PANTHER" id="PTHR43248">
    <property type="entry name" value="2-SUCCINYL-6-HYDROXY-2,4-CYCLOHEXADIENE-1-CARBOXYLATE SYNTHASE"/>
    <property type="match status" value="1"/>
</dbReference>
<dbReference type="STRING" id="589385.SAMN05421504_105697"/>
<feature type="compositionally biased region" description="Basic and acidic residues" evidence="3">
    <location>
        <begin position="140"/>
        <end position="158"/>
    </location>
</feature>
<feature type="chain" id="PRO_5011713752" evidence="4">
    <location>
        <begin position="27"/>
        <end position="466"/>
    </location>
</feature>
<feature type="region of interest" description="Disordered" evidence="3">
    <location>
        <begin position="127"/>
        <end position="161"/>
    </location>
</feature>
<dbReference type="EMBL" id="FNON01000005">
    <property type="protein sequence ID" value="SDY48574.1"/>
    <property type="molecule type" value="Genomic_DNA"/>
</dbReference>
<feature type="domain" description="Peptidase S33 tripeptidyl aminopeptidase-like C-terminal" evidence="6">
    <location>
        <begin position="372"/>
        <end position="452"/>
    </location>
</feature>
<dbReference type="InterPro" id="IPR013595">
    <property type="entry name" value="Pept_S33_TAP-like_C"/>
</dbReference>
<feature type="domain" description="AB hydrolase-1" evidence="5">
    <location>
        <begin position="83"/>
        <end position="256"/>
    </location>
</feature>
<dbReference type="InterPro" id="IPR051601">
    <property type="entry name" value="Serine_prot/Carboxylest_S33"/>
</dbReference>
<dbReference type="InterPro" id="IPR029058">
    <property type="entry name" value="AB_hydrolase_fold"/>
</dbReference>
<dbReference type="RefSeq" id="WP_245757523.1">
    <property type="nucleotide sequence ID" value="NZ_FNON01000005.1"/>
</dbReference>
<protein>
    <submittedName>
        <fullName evidence="7">TAP-like protein</fullName>
    </submittedName>
</protein>
<dbReference type="Proteomes" id="UP000199515">
    <property type="component" value="Unassembled WGS sequence"/>
</dbReference>
<name>A0A1H3KAJ5_9PSEU</name>